<sequence length="132" mass="15172">AMLFRRQYLEILGKNSCRINVPVDSELPLIEIPGIVDIIYSADECGEVVFIKFVDTNRRFDFLHPSRFQQSFSPLPHSRLLIRYCHAAIVICCCIFNAILTNDAALSPRPHFTLPAAECPVLYWKPYICIRD</sequence>
<feature type="non-terminal residue" evidence="1">
    <location>
        <position position="132"/>
    </location>
</feature>
<gene>
    <name evidence="1" type="ORF">L9F63_019701</name>
</gene>
<comment type="caution">
    <text evidence="1">The sequence shown here is derived from an EMBL/GenBank/DDBJ whole genome shotgun (WGS) entry which is preliminary data.</text>
</comment>
<accession>A0AAD7ZVS2</accession>
<organism evidence="1 2">
    <name type="scientific">Diploptera punctata</name>
    <name type="common">Pacific beetle cockroach</name>
    <dbReference type="NCBI Taxonomy" id="6984"/>
    <lineage>
        <taxon>Eukaryota</taxon>
        <taxon>Metazoa</taxon>
        <taxon>Ecdysozoa</taxon>
        <taxon>Arthropoda</taxon>
        <taxon>Hexapoda</taxon>
        <taxon>Insecta</taxon>
        <taxon>Pterygota</taxon>
        <taxon>Neoptera</taxon>
        <taxon>Polyneoptera</taxon>
        <taxon>Dictyoptera</taxon>
        <taxon>Blattodea</taxon>
        <taxon>Blaberoidea</taxon>
        <taxon>Blaberidae</taxon>
        <taxon>Diplopterinae</taxon>
        <taxon>Diploptera</taxon>
    </lineage>
</organism>
<reference evidence="1" key="1">
    <citation type="journal article" date="2023" name="IScience">
        <title>Live-bearing cockroach genome reveals convergent evolutionary mechanisms linked to viviparity in insects and beyond.</title>
        <authorList>
            <person name="Fouks B."/>
            <person name="Harrison M.C."/>
            <person name="Mikhailova A.A."/>
            <person name="Marchal E."/>
            <person name="English S."/>
            <person name="Carruthers M."/>
            <person name="Jennings E.C."/>
            <person name="Chiamaka E.L."/>
            <person name="Frigard R.A."/>
            <person name="Pippel M."/>
            <person name="Attardo G.M."/>
            <person name="Benoit J.B."/>
            <person name="Bornberg-Bauer E."/>
            <person name="Tobe S.S."/>
        </authorList>
    </citation>
    <scope>NUCLEOTIDE SEQUENCE</scope>
    <source>
        <strain evidence="1">Stay&amp;Tobe</strain>
    </source>
</reference>
<name>A0AAD7ZVS2_DIPPU</name>
<dbReference type="AlphaFoldDB" id="A0AAD7ZVS2"/>
<proteinExistence type="predicted"/>
<evidence type="ECO:0000313" key="2">
    <source>
        <dbReference type="Proteomes" id="UP001233999"/>
    </source>
</evidence>
<evidence type="ECO:0000313" key="1">
    <source>
        <dbReference type="EMBL" id="KAJ9586718.1"/>
    </source>
</evidence>
<dbReference type="Proteomes" id="UP001233999">
    <property type="component" value="Unassembled WGS sequence"/>
</dbReference>
<keyword evidence="2" id="KW-1185">Reference proteome</keyword>
<protein>
    <submittedName>
        <fullName evidence="1">Uncharacterized protein</fullName>
    </submittedName>
</protein>
<feature type="non-terminal residue" evidence="1">
    <location>
        <position position="1"/>
    </location>
</feature>
<reference evidence="1" key="2">
    <citation type="submission" date="2023-05" db="EMBL/GenBank/DDBJ databases">
        <authorList>
            <person name="Fouks B."/>
        </authorList>
    </citation>
    <scope>NUCLEOTIDE SEQUENCE</scope>
    <source>
        <strain evidence="1">Stay&amp;Tobe</strain>
        <tissue evidence="1">Testes</tissue>
    </source>
</reference>
<dbReference type="EMBL" id="JASPKZ010006849">
    <property type="protein sequence ID" value="KAJ9586718.1"/>
    <property type="molecule type" value="Genomic_DNA"/>
</dbReference>